<dbReference type="GeneID" id="41600865"/>
<organism evidence="8 9">
    <name type="scientific">Nitrosopumilus piranensis</name>
    <dbReference type="NCBI Taxonomy" id="1582439"/>
    <lineage>
        <taxon>Archaea</taxon>
        <taxon>Nitrososphaerota</taxon>
        <taxon>Nitrososphaeria</taxon>
        <taxon>Nitrosopumilales</taxon>
        <taxon>Nitrosopumilaceae</taxon>
        <taxon>Nitrosopumilus</taxon>
    </lineage>
</organism>
<feature type="domain" description="Siroheme decarboxylase NirL-like HTH" evidence="7">
    <location>
        <begin position="176"/>
        <end position="222"/>
    </location>
</feature>
<keyword evidence="9" id="KW-1185">Reference proteome</keyword>
<dbReference type="AlphaFoldDB" id="A0A0C5BTB2"/>
<dbReference type="Pfam" id="PF22451">
    <property type="entry name" value="NirdL-like_HTH"/>
    <property type="match status" value="2"/>
</dbReference>
<accession>A0A0C5BTB2</accession>
<keyword evidence="1" id="KW-0456">Lyase</keyword>
<reference evidence="8 9" key="3">
    <citation type="journal article" date="2019" name="Int. J. Syst. Evol. Microbiol.">
        <title>Nitrosopumilus adriaticus sp. nov. and Nitrosopumilus piranensis sp. nov., two ammonia-oxidizing archaea from the Adriatic Sea and members of the class Nitrososphaeria.</title>
        <authorList>
            <person name="Bayer B."/>
            <person name="Vojvoda J."/>
            <person name="Reinthaler T."/>
            <person name="Reyes C."/>
            <person name="Pinto M."/>
            <person name="Herndl G.J."/>
        </authorList>
    </citation>
    <scope>NUCLEOTIDE SEQUENCE [LARGE SCALE GENOMIC DNA]</scope>
    <source>
        <strain evidence="8 9">D3C</strain>
    </source>
</reference>
<dbReference type="KEGG" id="nid:NPIRD3C_1766"/>
<dbReference type="PANTHER" id="PTHR43413:SF1">
    <property type="entry name" value="SIROHEME DECARBOXYLASE NIRL SUBUNIT"/>
    <property type="match status" value="1"/>
</dbReference>
<dbReference type="OrthoDB" id="145939at2157"/>
<protein>
    <recommendedName>
        <fullName evidence="4">siroheme decarboxylase</fullName>
        <ecNumber evidence="4">4.1.1.111</ecNumber>
    </recommendedName>
</protein>
<dbReference type="SUPFAM" id="SSF46785">
    <property type="entry name" value="Winged helix' DNA-binding domain"/>
    <property type="match status" value="1"/>
</dbReference>
<evidence type="ECO:0000259" key="6">
    <source>
        <dbReference type="Pfam" id="PF17805"/>
    </source>
</evidence>
<evidence type="ECO:0000259" key="7">
    <source>
        <dbReference type="Pfam" id="PF22451"/>
    </source>
</evidence>
<dbReference type="Pfam" id="PF17805">
    <property type="entry name" value="AsnC_trans_reg2"/>
    <property type="match status" value="2"/>
</dbReference>
<dbReference type="PANTHER" id="PTHR43413">
    <property type="entry name" value="TRANSCRIPTIONAL REGULATOR, ASNC FAMILY"/>
    <property type="match status" value="1"/>
</dbReference>
<feature type="domain" description="Siroheme decarboxylase NirL-like HTH" evidence="7">
    <location>
        <begin position="5"/>
        <end position="51"/>
    </location>
</feature>
<dbReference type="Gene3D" id="3.30.70.3460">
    <property type="match status" value="2"/>
</dbReference>
<dbReference type="HOGENOM" id="CLU_049427_0_0_2"/>
<evidence type="ECO:0000256" key="5">
    <source>
        <dbReference type="ARBA" id="ARBA00048470"/>
    </source>
</evidence>
<dbReference type="RefSeq" id="WP_148703723.1">
    <property type="nucleotide sequence ID" value="NZ_CP010868.1"/>
</dbReference>
<dbReference type="InterPro" id="IPR040523">
    <property type="entry name" value="AsnC_trans_reg2"/>
</dbReference>
<dbReference type="Gene3D" id="1.10.10.10">
    <property type="entry name" value="Winged helix-like DNA-binding domain superfamily/Winged helix DNA-binding domain"/>
    <property type="match status" value="1"/>
</dbReference>
<evidence type="ECO:0000313" key="8">
    <source>
        <dbReference type="EMBL" id="AJM92978.1"/>
    </source>
</evidence>
<evidence type="ECO:0000256" key="4">
    <source>
        <dbReference type="ARBA" id="ARBA00023471"/>
    </source>
</evidence>
<feature type="domain" description="Siroheme decarboxylase AsnC-like ligand binding" evidence="6">
    <location>
        <begin position="232"/>
        <end position="317"/>
    </location>
</feature>
<dbReference type="EMBL" id="CP010868">
    <property type="protein sequence ID" value="AJM92978.1"/>
    <property type="molecule type" value="Genomic_DNA"/>
</dbReference>
<dbReference type="Proteomes" id="UP000032027">
    <property type="component" value="Chromosome"/>
</dbReference>
<dbReference type="InterPro" id="IPR053953">
    <property type="entry name" value="NirdL-like_HTH"/>
</dbReference>
<feature type="domain" description="Siroheme decarboxylase AsnC-like ligand binding" evidence="6">
    <location>
        <begin position="61"/>
        <end position="141"/>
    </location>
</feature>
<dbReference type="InterPro" id="IPR036388">
    <property type="entry name" value="WH-like_DNA-bd_sf"/>
</dbReference>
<dbReference type="InterPro" id="IPR050684">
    <property type="entry name" value="HTH-Siroheme_Decarb"/>
</dbReference>
<dbReference type="GO" id="GO:0016829">
    <property type="term" value="F:lyase activity"/>
    <property type="evidence" value="ECO:0007669"/>
    <property type="project" value="UniProtKB-KW"/>
</dbReference>
<name>A0A0C5BTB2_9ARCH</name>
<dbReference type="SMART" id="SM00344">
    <property type="entry name" value="HTH_ASNC"/>
    <property type="match status" value="1"/>
</dbReference>
<sequence>MDELDKELLNEIQWTFPLVTRPFDEIAKKFDTTPEIVKERLKQLKEIGVLRQLSAIFDTRKLGYTSSLVAMEIEHDKLEYVASQINRHPGVSHNYERDHQFNLWFTLAVPPGSDLKTELEKFNVLKGIKKVRMLPTLQLFKIGVKLDMVDEKKHDVAPTEEKKEIKNVKFEPTEQDKDFIRELQKDMDIIDKPFVKAANNLGISENELFEKMKYYEEIGVMRRFAAILRHRQVGFTANGMIVWKVPEEKISDVGAQLGAFPQVSHCYERPTYPDWPYNVFSMIHCKTHDEANEMAKTIQKQINVDDYRILFSSREFKKTRVEYFVENSFSLEEAVTAS</sequence>
<dbReference type="InterPro" id="IPR019888">
    <property type="entry name" value="Tscrpt_reg_AsnC-like"/>
</dbReference>
<proteinExistence type="inferred from homology"/>
<comment type="catalytic activity">
    <reaction evidence="5">
        <text>siroheme + 2 H(+) = 12,18-didecarboxysiroheme + 2 CO2</text>
        <dbReference type="Rhea" id="RHEA:19093"/>
        <dbReference type="ChEBI" id="CHEBI:15378"/>
        <dbReference type="ChEBI" id="CHEBI:16526"/>
        <dbReference type="ChEBI" id="CHEBI:60052"/>
        <dbReference type="ChEBI" id="CHEBI:140497"/>
        <dbReference type="EC" id="4.1.1.111"/>
    </reaction>
</comment>
<dbReference type="PATRIC" id="fig|1582439.9.peg.1821"/>
<comment type="similarity">
    <text evidence="3">Belongs to the Ahb/Nir family.</text>
</comment>
<evidence type="ECO:0000256" key="2">
    <source>
        <dbReference type="ARBA" id="ARBA00023444"/>
    </source>
</evidence>
<gene>
    <name evidence="8" type="ORF">NPIRD3C_1766</name>
</gene>
<evidence type="ECO:0000313" key="9">
    <source>
        <dbReference type="Proteomes" id="UP000032027"/>
    </source>
</evidence>
<evidence type="ECO:0000256" key="3">
    <source>
        <dbReference type="ARBA" id="ARBA00023457"/>
    </source>
</evidence>
<dbReference type="InterPro" id="IPR036390">
    <property type="entry name" value="WH_DNA-bd_sf"/>
</dbReference>
<reference evidence="8 9" key="2">
    <citation type="journal article" date="2016" name="ISME J.">
        <title>Physiological and genomic characterization of two novel marine thaumarchaeal strains indicates niche differentiation.</title>
        <authorList>
            <person name="Bayer B."/>
            <person name="Vojvoda J."/>
            <person name="Offre P."/>
            <person name="Alves R.J."/>
            <person name="Elisabeth N.H."/>
            <person name="Garcia J.A."/>
            <person name="Volland J.M."/>
            <person name="Srivastava A."/>
            <person name="Schleper C."/>
            <person name="Herndl G.J."/>
        </authorList>
    </citation>
    <scope>NUCLEOTIDE SEQUENCE [LARGE SCALE GENOMIC DNA]</scope>
    <source>
        <strain evidence="8 9">D3C</strain>
    </source>
</reference>
<reference evidence="9" key="1">
    <citation type="submission" date="2015-02" db="EMBL/GenBank/DDBJ databases">
        <title>Characterization of two novel Thaumarchaeota isolated from the Northern Adriatic Sea.</title>
        <authorList>
            <person name="Bayer B."/>
            <person name="Vojvoda J."/>
            <person name="Offre P."/>
            <person name="Srivastava A."/>
            <person name="Elisabeth N."/>
            <person name="Garcia J.A.L."/>
            <person name="Schleper C."/>
            <person name="Herndl G.J."/>
        </authorList>
    </citation>
    <scope>NUCLEOTIDE SEQUENCE [LARGE SCALE GENOMIC DNA]</scope>
    <source>
        <strain evidence="9">D3C</strain>
    </source>
</reference>
<comment type="pathway">
    <text evidence="2">Porphyrin-containing compound metabolism.</text>
</comment>
<evidence type="ECO:0000256" key="1">
    <source>
        <dbReference type="ARBA" id="ARBA00023239"/>
    </source>
</evidence>
<dbReference type="EC" id="4.1.1.111" evidence="4"/>